<gene>
    <name evidence="1" type="ORF">LITE_LOCUS34975</name>
</gene>
<dbReference type="AlphaFoldDB" id="A0AAV0NT67"/>
<protein>
    <submittedName>
        <fullName evidence="1">Uncharacterized protein</fullName>
    </submittedName>
</protein>
<accession>A0AAV0NT67</accession>
<proteinExistence type="predicted"/>
<keyword evidence="2" id="KW-1185">Reference proteome</keyword>
<name>A0AAV0NT67_9ROSI</name>
<organism evidence="1 2">
    <name type="scientific">Linum tenue</name>
    <dbReference type="NCBI Taxonomy" id="586396"/>
    <lineage>
        <taxon>Eukaryota</taxon>
        <taxon>Viridiplantae</taxon>
        <taxon>Streptophyta</taxon>
        <taxon>Embryophyta</taxon>
        <taxon>Tracheophyta</taxon>
        <taxon>Spermatophyta</taxon>
        <taxon>Magnoliopsida</taxon>
        <taxon>eudicotyledons</taxon>
        <taxon>Gunneridae</taxon>
        <taxon>Pentapetalae</taxon>
        <taxon>rosids</taxon>
        <taxon>fabids</taxon>
        <taxon>Malpighiales</taxon>
        <taxon>Linaceae</taxon>
        <taxon>Linum</taxon>
    </lineage>
</organism>
<comment type="caution">
    <text evidence="1">The sequence shown here is derived from an EMBL/GenBank/DDBJ whole genome shotgun (WGS) entry which is preliminary data.</text>
</comment>
<dbReference type="Proteomes" id="UP001154282">
    <property type="component" value="Unassembled WGS sequence"/>
</dbReference>
<evidence type="ECO:0000313" key="1">
    <source>
        <dbReference type="EMBL" id="CAI0461547.1"/>
    </source>
</evidence>
<reference evidence="1" key="1">
    <citation type="submission" date="2022-08" db="EMBL/GenBank/DDBJ databases">
        <authorList>
            <person name="Gutierrez-Valencia J."/>
        </authorList>
    </citation>
    <scope>NUCLEOTIDE SEQUENCE</scope>
</reference>
<dbReference type="EMBL" id="CAMGYJ010000008">
    <property type="protein sequence ID" value="CAI0461547.1"/>
    <property type="molecule type" value="Genomic_DNA"/>
</dbReference>
<sequence>MEGKSMTLVLGFDGCYSFLRSSNRSTGRYATSSSGDSSQLSSSCSSSQFSFAYSGYCSSYSCSRRRRYAYRFSSCCRCPGTGSQQEVEEGERISGSVAFIVEPSRSSCRRPRT</sequence>
<evidence type="ECO:0000313" key="2">
    <source>
        <dbReference type="Proteomes" id="UP001154282"/>
    </source>
</evidence>